<dbReference type="GeneID" id="123443544"/>
<reference evidence="1" key="1">
    <citation type="journal article" date="2011" name="Plant Physiol.">
        <title>Comprehensive sequence analysis of 24,783 barley full-length cDNAs derived from 12 clone libraries.</title>
        <authorList>
            <person name="Matsumoto T."/>
            <person name="Tanaka T."/>
            <person name="Sakai H."/>
            <person name="Amano N."/>
            <person name="Kanamori H."/>
            <person name="Kurita K."/>
            <person name="Kikuta A."/>
            <person name="Kamiya K."/>
            <person name="Yamamoto M."/>
            <person name="Ikawa H."/>
            <person name="Fujii N."/>
            <person name="Hori K."/>
            <person name="Itoh T."/>
            <person name="Sato K."/>
        </authorList>
    </citation>
    <scope>NUCLEOTIDE SEQUENCE</scope>
    <source>
        <tissue evidence="1">Flower</tissue>
    </source>
</reference>
<dbReference type="RefSeq" id="XP_044975895.1">
    <property type="nucleotide sequence ID" value="XM_045119960.1"/>
</dbReference>
<evidence type="ECO:0000313" key="1">
    <source>
        <dbReference type="EMBL" id="BAK06900.1"/>
    </source>
</evidence>
<dbReference type="EMBL" id="AK375705">
    <property type="protein sequence ID" value="BAK06900.1"/>
    <property type="molecule type" value="mRNA"/>
</dbReference>
<organism evidence="1">
    <name type="scientific">Hordeum vulgare subsp. vulgare</name>
    <name type="common">Domesticated barley</name>
    <dbReference type="NCBI Taxonomy" id="112509"/>
    <lineage>
        <taxon>Eukaryota</taxon>
        <taxon>Viridiplantae</taxon>
        <taxon>Streptophyta</taxon>
        <taxon>Embryophyta</taxon>
        <taxon>Tracheophyta</taxon>
        <taxon>Spermatophyta</taxon>
        <taxon>Magnoliopsida</taxon>
        <taxon>Liliopsida</taxon>
        <taxon>Poales</taxon>
        <taxon>Poaceae</taxon>
        <taxon>BOP clade</taxon>
        <taxon>Pooideae</taxon>
        <taxon>Triticodae</taxon>
        <taxon>Triticeae</taxon>
        <taxon>Hordeinae</taxon>
        <taxon>Hordeum</taxon>
    </lineage>
</organism>
<dbReference type="AlphaFoldDB" id="F2EHS8"/>
<name>F2EHS8_HORVV</name>
<proteinExistence type="evidence at transcript level"/>
<accession>F2EHS8</accession>
<protein>
    <submittedName>
        <fullName evidence="1">Predicted protein</fullName>
    </submittedName>
</protein>
<dbReference type="KEGG" id="hvg:123443544"/>
<sequence length="204" mass="21968">MFRSRGIKSNSRSSSRARAPWYPTLSLPLAFDRSGNQPPLAGAPNQQQLRCTCYFVLQRDPVGDRHEADLTVAFRHAAAHPHGPAKAVVPRVIPSFPKRPMGGAPGVVGTPSTFVYGQELVASGPAASRPTHPRGPTGPASFLPPLFSLPSCFSFIYLRAPYLVFFLAEERLGTAASSTTRSSLIARPSYRHAHPRPCCSCASS</sequence>